<proteinExistence type="predicted"/>
<accession>A0A0J9EUG6</accession>
<name>A0A0J9EUG6_AJEDA</name>
<dbReference type="EMBL" id="GG749516">
    <property type="protein sequence ID" value="KMW68840.1"/>
    <property type="molecule type" value="Genomic_DNA"/>
</dbReference>
<evidence type="ECO:0000313" key="1">
    <source>
        <dbReference type="EMBL" id="KMW68840.1"/>
    </source>
</evidence>
<sequence length="139" mass="15670">MYGTRPNGIKHEIHDPSGQSRLRYTVREKLQIKLLRVTVSEIKLFLSFSLNDHTESYATVLTERRGDVATVMKKTENELNTDTSADRRDDISLQSIVTFITAVREAEEDVTMRAVLPQLIDTAVFNLAFLTVMKAAAAL</sequence>
<organism evidence="1">
    <name type="scientific">Ajellomyces dermatitidis (strain ATCC 18188 / CBS 674.68)</name>
    <name type="common">Blastomyces dermatitidis</name>
    <dbReference type="NCBI Taxonomy" id="653446"/>
    <lineage>
        <taxon>Eukaryota</taxon>
        <taxon>Fungi</taxon>
        <taxon>Dikarya</taxon>
        <taxon>Ascomycota</taxon>
        <taxon>Pezizomycotina</taxon>
        <taxon>Eurotiomycetes</taxon>
        <taxon>Eurotiomycetidae</taxon>
        <taxon>Onygenales</taxon>
        <taxon>Ajellomycetaceae</taxon>
        <taxon>Blastomyces</taxon>
    </lineage>
</organism>
<dbReference type="AlphaFoldDB" id="A0A0J9EUG6"/>
<reference evidence="1" key="1">
    <citation type="submission" date="2010-03" db="EMBL/GenBank/DDBJ databases">
        <title>Annotation of Blastomyces dermatitidis strain ATCC 18188.</title>
        <authorList>
            <consortium name="The Broad Institute Genome Sequencing Platform"/>
            <consortium name="Broad Institute Genome Sequencing Center for Infectious Disease."/>
            <person name="Cuomo C."/>
            <person name="Klein B."/>
            <person name="Sullivan T."/>
            <person name="Heitman J."/>
            <person name="Young S."/>
            <person name="Zeng Q."/>
            <person name="Gargeya S."/>
            <person name="Alvarado L."/>
            <person name="Berlin A.M."/>
            <person name="Chapman S.B."/>
            <person name="Chen Z."/>
            <person name="Freedman E."/>
            <person name="Gellesch M."/>
            <person name="Goldberg J."/>
            <person name="Griggs A."/>
            <person name="Gujja S."/>
            <person name="Heilman E."/>
            <person name="Heiman D."/>
            <person name="Howarth C."/>
            <person name="Mehta T."/>
            <person name="Neiman D."/>
            <person name="Pearson M."/>
            <person name="Roberts A."/>
            <person name="Saif S."/>
            <person name="Shea T."/>
            <person name="Shenoy N."/>
            <person name="Sisk P."/>
            <person name="Stolte C."/>
            <person name="Sykes S."/>
            <person name="White J."/>
            <person name="Yandava C."/>
            <person name="Haas B."/>
            <person name="Nusbaum C."/>
            <person name="Birren B."/>
        </authorList>
    </citation>
    <scope>NUCLEOTIDE SEQUENCE</scope>
    <source>
        <strain evidence="1">ATCC 18188</strain>
    </source>
</reference>
<dbReference type="Proteomes" id="UP000007802">
    <property type="component" value="Unassembled WGS sequence"/>
</dbReference>
<dbReference type="OrthoDB" id="4190693at2759"/>
<protein>
    <submittedName>
        <fullName evidence="1">Uncharacterized protein</fullName>
    </submittedName>
</protein>
<gene>
    <name evidence="1" type="ORF">BDDG_13066</name>
</gene>